<organism evidence="1 2">
    <name type="scientific">Gimesia panareensis</name>
    <dbReference type="NCBI Taxonomy" id="2527978"/>
    <lineage>
        <taxon>Bacteria</taxon>
        <taxon>Pseudomonadati</taxon>
        <taxon>Planctomycetota</taxon>
        <taxon>Planctomycetia</taxon>
        <taxon>Planctomycetales</taxon>
        <taxon>Planctomycetaceae</taxon>
        <taxon>Gimesia</taxon>
    </lineage>
</organism>
<dbReference type="Proteomes" id="UP000315647">
    <property type="component" value="Chromosome"/>
</dbReference>
<sequence>MDRIFCDCWLIRLLWGMPAMPLDDFDSLEGDVGVKTKFCPNVVGFCPVVSGILSRCVRDFVLVWPVFVPIGSDQKGRT</sequence>
<proteinExistence type="predicted"/>
<evidence type="ECO:0000313" key="1">
    <source>
        <dbReference type="EMBL" id="QDT26162.1"/>
    </source>
</evidence>
<dbReference type="AlphaFoldDB" id="A0A517Q3F7"/>
<protein>
    <submittedName>
        <fullName evidence="1">Uncharacterized protein</fullName>
    </submittedName>
</protein>
<reference evidence="1 2" key="1">
    <citation type="submission" date="2019-03" db="EMBL/GenBank/DDBJ databases">
        <title>Deep-cultivation of Planctomycetes and their phenomic and genomic characterization uncovers novel biology.</title>
        <authorList>
            <person name="Wiegand S."/>
            <person name="Jogler M."/>
            <person name="Boedeker C."/>
            <person name="Pinto D."/>
            <person name="Vollmers J."/>
            <person name="Rivas-Marin E."/>
            <person name="Kohn T."/>
            <person name="Peeters S.H."/>
            <person name="Heuer A."/>
            <person name="Rast P."/>
            <person name="Oberbeckmann S."/>
            <person name="Bunk B."/>
            <person name="Jeske O."/>
            <person name="Meyerdierks A."/>
            <person name="Storesund J.E."/>
            <person name="Kallscheuer N."/>
            <person name="Luecker S."/>
            <person name="Lage O.M."/>
            <person name="Pohl T."/>
            <person name="Merkel B.J."/>
            <person name="Hornburger P."/>
            <person name="Mueller R.-W."/>
            <person name="Bruemmer F."/>
            <person name="Labrenz M."/>
            <person name="Spormann A.M."/>
            <person name="Op den Camp H."/>
            <person name="Overmann J."/>
            <person name="Amann R."/>
            <person name="Jetten M.S.M."/>
            <person name="Mascher T."/>
            <person name="Medema M.H."/>
            <person name="Devos D.P."/>
            <person name="Kaster A.-K."/>
            <person name="Ovreas L."/>
            <person name="Rohde M."/>
            <person name="Galperin M.Y."/>
            <person name="Jogler C."/>
        </authorList>
    </citation>
    <scope>NUCLEOTIDE SEQUENCE [LARGE SCALE GENOMIC DNA]</scope>
    <source>
        <strain evidence="1 2">Enr10</strain>
    </source>
</reference>
<accession>A0A517Q3F7</accession>
<evidence type="ECO:0000313" key="2">
    <source>
        <dbReference type="Proteomes" id="UP000315647"/>
    </source>
</evidence>
<dbReference type="EMBL" id="CP037421">
    <property type="protein sequence ID" value="QDT26162.1"/>
    <property type="molecule type" value="Genomic_DNA"/>
</dbReference>
<keyword evidence="2" id="KW-1185">Reference proteome</keyword>
<gene>
    <name evidence="1" type="ORF">Enr10x_14620</name>
</gene>
<name>A0A517Q3F7_9PLAN</name>